<evidence type="ECO:0000313" key="10">
    <source>
        <dbReference type="EMBL" id="MBP1906215.1"/>
    </source>
</evidence>
<sequence>MIYGIGHDVVELERIKRMFDRGIGEKLAQRILTTNELALSGMNKRPVEFLSGRFAAKEAVTKAFGYGIGKIIGLHDIEIFADSYGKPYIEICKPAWQRLELDSQQYQLHLSITHERHLASAFVVIEHN</sequence>
<dbReference type="GO" id="GO:0008897">
    <property type="term" value="F:holo-[acyl-carrier-protein] synthase activity"/>
    <property type="evidence" value="ECO:0007669"/>
    <property type="project" value="UniProtKB-EC"/>
</dbReference>
<keyword evidence="6 8" id="KW-0443">Lipid metabolism</keyword>
<keyword evidence="1 8" id="KW-0444">Lipid biosynthesis</keyword>
<dbReference type="Gene3D" id="3.90.470.20">
    <property type="entry name" value="4'-phosphopantetheinyl transferase domain"/>
    <property type="match status" value="1"/>
</dbReference>
<evidence type="ECO:0000256" key="8">
    <source>
        <dbReference type="HAMAP-Rule" id="MF_00101"/>
    </source>
</evidence>
<comment type="subcellular location">
    <subcellularLocation>
        <location evidence="8">Cytoplasm</location>
    </subcellularLocation>
</comment>
<comment type="function">
    <text evidence="8">Transfers the 4'-phosphopantetheine moiety from coenzyme A to a Ser of acyl-carrier-protein.</text>
</comment>
<dbReference type="EC" id="2.7.8.7" evidence="8"/>
<keyword evidence="4 8" id="KW-0276">Fatty acid metabolism</keyword>
<dbReference type="NCBIfam" id="TIGR00516">
    <property type="entry name" value="acpS"/>
    <property type="match status" value="1"/>
</dbReference>
<keyword evidence="8" id="KW-0963">Cytoplasm</keyword>
<comment type="catalytic activity">
    <reaction evidence="8">
        <text>apo-[ACP] + CoA = holo-[ACP] + adenosine 3',5'-bisphosphate + H(+)</text>
        <dbReference type="Rhea" id="RHEA:12068"/>
        <dbReference type="Rhea" id="RHEA-COMP:9685"/>
        <dbReference type="Rhea" id="RHEA-COMP:9690"/>
        <dbReference type="ChEBI" id="CHEBI:15378"/>
        <dbReference type="ChEBI" id="CHEBI:29999"/>
        <dbReference type="ChEBI" id="CHEBI:57287"/>
        <dbReference type="ChEBI" id="CHEBI:58343"/>
        <dbReference type="ChEBI" id="CHEBI:64479"/>
        <dbReference type="EC" id="2.7.8.7"/>
    </reaction>
</comment>
<dbReference type="SUPFAM" id="SSF56214">
    <property type="entry name" value="4'-phosphopantetheinyl transferase"/>
    <property type="match status" value="1"/>
</dbReference>
<evidence type="ECO:0000313" key="11">
    <source>
        <dbReference type="Proteomes" id="UP001519272"/>
    </source>
</evidence>
<keyword evidence="7 8" id="KW-0275">Fatty acid biosynthesis</keyword>
<evidence type="ECO:0000256" key="1">
    <source>
        <dbReference type="ARBA" id="ARBA00022516"/>
    </source>
</evidence>
<accession>A0ABS4FUH2</accession>
<keyword evidence="11" id="KW-1185">Reference proteome</keyword>
<dbReference type="EMBL" id="JAGGKG010000013">
    <property type="protein sequence ID" value="MBP1906215.1"/>
    <property type="molecule type" value="Genomic_DNA"/>
</dbReference>
<feature type="domain" description="4'-phosphopantetheinyl transferase" evidence="9">
    <location>
        <begin position="4"/>
        <end position="99"/>
    </location>
</feature>
<keyword evidence="3 8" id="KW-0479">Metal-binding</keyword>
<name>A0ABS4FUH2_9BACL</name>
<evidence type="ECO:0000256" key="7">
    <source>
        <dbReference type="ARBA" id="ARBA00023160"/>
    </source>
</evidence>
<comment type="cofactor">
    <cofactor evidence="8">
        <name>Mg(2+)</name>
        <dbReference type="ChEBI" id="CHEBI:18420"/>
    </cofactor>
</comment>
<feature type="binding site" evidence="8">
    <location>
        <position position="8"/>
    </location>
    <ligand>
        <name>Mg(2+)</name>
        <dbReference type="ChEBI" id="CHEBI:18420"/>
    </ligand>
</feature>
<feature type="binding site" evidence="8">
    <location>
        <position position="58"/>
    </location>
    <ligand>
        <name>Mg(2+)</name>
        <dbReference type="ChEBI" id="CHEBI:18420"/>
    </ligand>
</feature>
<proteinExistence type="inferred from homology"/>
<dbReference type="InterPro" id="IPR002582">
    <property type="entry name" value="ACPS"/>
</dbReference>
<dbReference type="InterPro" id="IPR004568">
    <property type="entry name" value="Ppantetheine-prot_Trfase_dom"/>
</dbReference>
<evidence type="ECO:0000256" key="4">
    <source>
        <dbReference type="ARBA" id="ARBA00022832"/>
    </source>
</evidence>
<dbReference type="InterPro" id="IPR037143">
    <property type="entry name" value="4-PPantetheinyl_Trfase_dom_sf"/>
</dbReference>
<dbReference type="Pfam" id="PF01648">
    <property type="entry name" value="ACPS"/>
    <property type="match status" value="1"/>
</dbReference>
<evidence type="ECO:0000256" key="5">
    <source>
        <dbReference type="ARBA" id="ARBA00022842"/>
    </source>
</evidence>
<evidence type="ECO:0000256" key="6">
    <source>
        <dbReference type="ARBA" id="ARBA00023098"/>
    </source>
</evidence>
<evidence type="ECO:0000256" key="3">
    <source>
        <dbReference type="ARBA" id="ARBA00022723"/>
    </source>
</evidence>
<protein>
    <recommendedName>
        <fullName evidence="8">Holo-[acyl-carrier-protein] synthase</fullName>
        <shortName evidence="8">Holo-ACP synthase</shortName>
        <ecNumber evidence="8">2.7.8.7</ecNumber>
    </recommendedName>
    <alternativeName>
        <fullName evidence="8">4'-phosphopantetheinyl transferase AcpS</fullName>
    </alternativeName>
</protein>
<dbReference type="InterPro" id="IPR008278">
    <property type="entry name" value="4-PPantetheinyl_Trfase_dom"/>
</dbReference>
<keyword evidence="2 8" id="KW-0808">Transferase</keyword>
<dbReference type="RefSeq" id="WP_210089816.1">
    <property type="nucleotide sequence ID" value="NZ_JAGGKG010000013.1"/>
</dbReference>
<dbReference type="Proteomes" id="UP001519272">
    <property type="component" value="Unassembled WGS sequence"/>
</dbReference>
<evidence type="ECO:0000256" key="2">
    <source>
        <dbReference type="ARBA" id="ARBA00022679"/>
    </source>
</evidence>
<gene>
    <name evidence="8" type="primary">acpS</name>
    <name evidence="10" type="ORF">J2Z32_002864</name>
</gene>
<evidence type="ECO:0000259" key="9">
    <source>
        <dbReference type="Pfam" id="PF01648"/>
    </source>
</evidence>
<dbReference type="NCBIfam" id="TIGR00556">
    <property type="entry name" value="pantethn_trn"/>
    <property type="match status" value="1"/>
</dbReference>
<organism evidence="10 11">
    <name type="scientific">Paenibacillus turicensis</name>
    <dbReference type="NCBI Taxonomy" id="160487"/>
    <lineage>
        <taxon>Bacteria</taxon>
        <taxon>Bacillati</taxon>
        <taxon>Bacillota</taxon>
        <taxon>Bacilli</taxon>
        <taxon>Bacillales</taxon>
        <taxon>Paenibacillaceae</taxon>
        <taxon>Paenibacillus</taxon>
    </lineage>
</organism>
<comment type="similarity">
    <text evidence="8">Belongs to the P-Pant transferase superfamily. AcpS family.</text>
</comment>
<comment type="caution">
    <text evidence="10">The sequence shown here is derived from an EMBL/GenBank/DDBJ whole genome shotgun (WGS) entry which is preliminary data.</text>
</comment>
<reference evidence="10 11" key="1">
    <citation type="submission" date="2021-03" db="EMBL/GenBank/DDBJ databases">
        <title>Genomic Encyclopedia of Type Strains, Phase IV (KMG-IV): sequencing the most valuable type-strain genomes for metagenomic binning, comparative biology and taxonomic classification.</title>
        <authorList>
            <person name="Goeker M."/>
        </authorList>
    </citation>
    <scope>NUCLEOTIDE SEQUENCE [LARGE SCALE GENOMIC DNA]</scope>
    <source>
        <strain evidence="10 11">DSM 14349</strain>
    </source>
</reference>
<keyword evidence="5 8" id="KW-0460">Magnesium</keyword>
<dbReference type="HAMAP" id="MF_00101">
    <property type="entry name" value="AcpS"/>
    <property type="match status" value="1"/>
</dbReference>